<gene>
    <name evidence="9" type="ORF">SAMN04487775_10883</name>
</gene>
<feature type="domain" description="Beta-galactosidase 1-like first all-beta" evidence="7">
    <location>
        <begin position="374"/>
        <end position="498"/>
    </location>
</feature>
<accession>A0A1I3M741</accession>
<dbReference type="Pfam" id="PF21317">
    <property type="entry name" value="BetaGal_ABD_1"/>
    <property type="match status" value="1"/>
</dbReference>
<dbReference type="SUPFAM" id="SSF49785">
    <property type="entry name" value="Galactose-binding domain-like"/>
    <property type="match status" value="1"/>
</dbReference>
<evidence type="ECO:0000313" key="9">
    <source>
        <dbReference type="EMBL" id="SFI92650.1"/>
    </source>
</evidence>
<dbReference type="PIRSF" id="PIRSF006336">
    <property type="entry name" value="B-gal"/>
    <property type="match status" value="1"/>
</dbReference>
<dbReference type="GO" id="GO:0004565">
    <property type="term" value="F:beta-galactosidase activity"/>
    <property type="evidence" value="ECO:0007669"/>
    <property type="project" value="InterPro"/>
</dbReference>
<dbReference type="Proteomes" id="UP000182737">
    <property type="component" value="Unassembled WGS sequence"/>
</dbReference>
<dbReference type="OrthoDB" id="9813184at2"/>
<dbReference type="Pfam" id="PF01301">
    <property type="entry name" value="Glyco_hydro_35"/>
    <property type="match status" value="1"/>
</dbReference>
<protein>
    <submittedName>
        <fullName evidence="9">Beta-galactosidase</fullName>
    </submittedName>
</protein>
<feature type="domain" description="Beta-galactosidase galactose-binding" evidence="8">
    <location>
        <begin position="536"/>
        <end position="598"/>
    </location>
</feature>
<sequence>MSKVEIKDKFYVNGEPLQILSGAIHYFRVVPEYWRDRLEKLKNMGCNTVETYIPWNFHEPKKGVFEWNGIHDFCKFIEIAQELGLYLIVRPAPYICAEWELGGLPSWLLAEPGMKLRCSYEPYLKHITEYYNELIPKLVPYQIDNGGKIILFQVENEYGYYGDDTAYLQYLADLMRKLGITVPFVTSDGPWFKDIFTAGQLEGALPTGNFGSGCEWQFKNMKKMMPENLPLMNMEFWAGWFDAWGNKKKKASKLPINKLDYDYVVKNGHNINIYMFHGGTNFGFMNGSNYYGKLTPDTTSYDYDAPLSEDGKLTKKYFAFRNIIKNRKGDAAVPDIEFSTKIESRAFGKISWNEKADLFENLELISQPLHSVCPISMEEAGQATGYILYRTKMKEDVAAKELIFKKCADRVHAFSNGKKVFTAFDKEICSEQKGHWPLTFKEGKNWKIGSEPGAQLDFLVENMGRVNFGHKLEEQKKGIYEEVLINTHGHYNWDIFTLPLDETQMTELKTKGKWTQAGTANTPGNTATASNHPENPAFFRFNFNLSLKEGVYSDTYLDFAGWGKGCVFVNGFNIGRFWEIGPQKTLYIPGPLLKNGNNEIIIFETEGKRHDSITLCDKMKW</sequence>
<dbReference type="InterPro" id="IPR031330">
    <property type="entry name" value="Gly_Hdrlase_35_cat"/>
</dbReference>
<reference evidence="10" key="1">
    <citation type="submission" date="2016-10" db="EMBL/GenBank/DDBJ databases">
        <authorList>
            <person name="Varghese N."/>
            <person name="Submissions S."/>
        </authorList>
    </citation>
    <scope>NUCLEOTIDE SEQUENCE [LARGE SCALE GENOMIC DNA]</scope>
    <source>
        <strain evidence="10">XBD1002</strain>
    </source>
</reference>
<dbReference type="Gene3D" id="2.60.120.260">
    <property type="entry name" value="Galactose-binding domain-like"/>
    <property type="match status" value="2"/>
</dbReference>
<dbReference type="Pfam" id="PF21467">
    <property type="entry name" value="BetaGal_gal-bd"/>
    <property type="match status" value="1"/>
</dbReference>
<keyword evidence="2" id="KW-0378">Hydrolase</keyword>
<dbReference type="PANTHER" id="PTHR23421">
    <property type="entry name" value="BETA-GALACTOSIDASE RELATED"/>
    <property type="match status" value="1"/>
</dbReference>
<dbReference type="FunFam" id="3.20.20.80:FF:000115">
    <property type="entry name" value="Beta-galactosidase"/>
    <property type="match status" value="1"/>
</dbReference>
<dbReference type="RefSeq" id="WP_074932684.1">
    <property type="nucleotide sequence ID" value="NZ_FORI01000008.1"/>
</dbReference>
<dbReference type="GO" id="GO:0005975">
    <property type="term" value="P:carbohydrate metabolic process"/>
    <property type="evidence" value="ECO:0007669"/>
    <property type="project" value="InterPro"/>
</dbReference>
<feature type="domain" description="Glycoside hydrolase 35 catalytic" evidence="6">
    <location>
        <begin position="10"/>
        <end position="326"/>
    </location>
</feature>
<feature type="active site" description="Proton donor" evidence="4">
    <location>
        <position position="157"/>
    </location>
</feature>
<dbReference type="SUPFAM" id="SSF51445">
    <property type="entry name" value="(Trans)glycosidases"/>
    <property type="match status" value="1"/>
</dbReference>
<dbReference type="PRINTS" id="PR00742">
    <property type="entry name" value="GLHYDRLASE35"/>
</dbReference>
<dbReference type="InterPro" id="IPR048912">
    <property type="entry name" value="BetaGal1-like_ABD1"/>
</dbReference>
<dbReference type="InterPro" id="IPR048913">
    <property type="entry name" value="BetaGal_gal-bd"/>
</dbReference>
<keyword evidence="10" id="KW-1185">Reference proteome</keyword>
<dbReference type="InterPro" id="IPR017853">
    <property type="entry name" value="GH"/>
</dbReference>
<dbReference type="Gene3D" id="3.20.20.80">
    <property type="entry name" value="Glycosidases"/>
    <property type="match status" value="1"/>
</dbReference>
<comment type="similarity">
    <text evidence="1 5">Belongs to the glycosyl hydrolase 35 family.</text>
</comment>
<name>A0A1I3M741_9SPIR</name>
<evidence type="ECO:0000259" key="8">
    <source>
        <dbReference type="Pfam" id="PF21467"/>
    </source>
</evidence>
<dbReference type="InterPro" id="IPR008979">
    <property type="entry name" value="Galactose-bd-like_sf"/>
</dbReference>
<evidence type="ECO:0000313" key="10">
    <source>
        <dbReference type="Proteomes" id="UP000182737"/>
    </source>
</evidence>
<evidence type="ECO:0000259" key="6">
    <source>
        <dbReference type="Pfam" id="PF01301"/>
    </source>
</evidence>
<evidence type="ECO:0000256" key="3">
    <source>
        <dbReference type="ARBA" id="ARBA00023295"/>
    </source>
</evidence>
<dbReference type="InterPro" id="IPR026283">
    <property type="entry name" value="B-gal_1-like"/>
</dbReference>
<dbReference type="AlphaFoldDB" id="A0A1I3M741"/>
<dbReference type="InterPro" id="IPR001944">
    <property type="entry name" value="Glycoside_Hdrlase_35"/>
</dbReference>
<evidence type="ECO:0000256" key="1">
    <source>
        <dbReference type="ARBA" id="ARBA00009809"/>
    </source>
</evidence>
<evidence type="ECO:0000256" key="5">
    <source>
        <dbReference type="RuleBase" id="RU003679"/>
    </source>
</evidence>
<proteinExistence type="inferred from homology"/>
<feature type="active site" description="Nucleophile" evidence="4">
    <location>
        <position position="235"/>
    </location>
</feature>
<evidence type="ECO:0000256" key="4">
    <source>
        <dbReference type="PIRSR" id="PIRSR006336-1"/>
    </source>
</evidence>
<dbReference type="EMBL" id="FORI01000008">
    <property type="protein sequence ID" value="SFI92650.1"/>
    <property type="molecule type" value="Genomic_DNA"/>
</dbReference>
<evidence type="ECO:0000256" key="2">
    <source>
        <dbReference type="ARBA" id="ARBA00022801"/>
    </source>
</evidence>
<keyword evidence="3" id="KW-0326">Glycosidase</keyword>
<evidence type="ECO:0000259" key="7">
    <source>
        <dbReference type="Pfam" id="PF21317"/>
    </source>
</evidence>
<organism evidence="9 10">
    <name type="scientific">Treponema bryantii</name>
    <dbReference type="NCBI Taxonomy" id="163"/>
    <lineage>
        <taxon>Bacteria</taxon>
        <taxon>Pseudomonadati</taxon>
        <taxon>Spirochaetota</taxon>
        <taxon>Spirochaetia</taxon>
        <taxon>Spirochaetales</taxon>
        <taxon>Treponemataceae</taxon>
        <taxon>Treponema</taxon>
    </lineage>
</organism>